<dbReference type="PANTHER" id="PTHR36114">
    <property type="entry name" value="16.7 KDA PROTEIN IN WHIE LOCUS"/>
    <property type="match status" value="1"/>
</dbReference>
<dbReference type="InterPro" id="IPR014710">
    <property type="entry name" value="RmlC-like_jellyroll"/>
</dbReference>
<dbReference type="CDD" id="cd02226">
    <property type="entry name" value="cupin_YdbB-like"/>
    <property type="match status" value="1"/>
</dbReference>
<dbReference type="Proteomes" id="UP001147653">
    <property type="component" value="Unassembled WGS sequence"/>
</dbReference>
<dbReference type="PANTHER" id="PTHR36114:SF1">
    <property type="entry name" value="16.7 KDA PROTEIN IN WHIE LOCUS"/>
    <property type="match status" value="1"/>
</dbReference>
<sequence>MSYDIHLDDKFGQSAFIDVAAEAAAHEPWFNQTLTTVNDSVVRLGVLDGDFHWHKHDVEDEFFLVLEGRLLIDIEGEDTVTLDPHQGYTVPRGVVHRTRAPEGRTVILMVEPAGVQPTGD</sequence>
<reference evidence="2" key="1">
    <citation type="submission" date="2022-10" db="EMBL/GenBank/DDBJ databases">
        <title>The WGS of Solirubrobacter phytolaccae KCTC 29190.</title>
        <authorList>
            <person name="Jiang Z."/>
        </authorList>
    </citation>
    <scope>NUCLEOTIDE SEQUENCE</scope>
    <source>
        <strain evidence="2">KCTC 29190</strain>
    </source>
</reference>
<proteinExistence type="predicted"/>
<name>A0A9X3SBE1_9ACTN</name>
<dbReference type="RefSeq" id="WP_270029956.1">
    <property type="nucleotide sequence ID" value="NZ_JAPDDP010000115.1"/>
</dbReference>
<dbReference type="InterPro" id="IPR052044">
    <property type="entry name" value="PKS_Associated_Protein"/>
</dbReference>
<dbReference type="EMBL" id="JAPDDP010000115">
    <property type="protein sequence ID" value="MDA0185449.1"/>
    <property type="molecule type" value="Genomic_DNA"/>
</dbReference>
<dbReference type="Pfam" id="PF07883">
    <property type="entry name" value="Cupin_2"/>
    <property type="match status" value="1"/>
</dbReference>
<feature type="domain" description="Cupin type-2" evidence="1">
    <location>
        <begin position="50"/>
        <end position="108"/>
    </location>
</feature>
<dbReference type="AlphaFoldDB" id="A0A9X3SBE1"/>
<protein>
    <submittedName>
        <fullName evidence="2">Cupin domain-containing protein</fullName>
    </submittedName>
</protein>
<organism evidence="2 3">
    <name type="scientific">Solirubrobacter phytolaccae</name>
    <dbReference type="NCBI Taxonomy" id="1404360"/>
    <lineage>
        <taxon>Bacteria</taxon>
        <taxon>Bacillati</taxon>
        <taxon>Actinomycetota</taxon>
        <taxon>Thermoleophilia</taxon>
        <taxon>Solirubrobacterales</taxon>
        <taxon>Solirubrobacteraceae</taxon>
        <taxon>Solirubrobacter</taxon>
    </lineage>
</organism>
<evidence type="ECO:0000313" key="2">
    <source>
        <dbReference type="EMBL" id="MDA0185449.1"/>
    </source>
</evidence>
<accession>A0A9X3SBE1</accession>
<evidence type="ECO:0000313" key="3">
    <source>
        <dbReference type="Proteomes" id="UP001147653"/>
    </source>
</evidence>
<dbReference type="InterPro" id="IPR013096">
    <property type="entry name" value="Cupin_2"/>
</dbReference>
<evidence type="ECO:0000259" key="1">
    <source>
        <dbReference type="Pfam" id="PF07883"/>
    </source>
</evidence>
<dbReference type="Gene3D" id="2.60.120.10">
    <property type="entry name" value="Jelly Rolls"/>
    <property type="match status" value="1"/>
</dbReference>
<dbReference type="InterPro" id="IPR011051">
    <property type="entry name" value="RmlC_Cupin_sf"/>
</dbReference>
<comment type="caution">
    <text evidence="2">The sequence shown here is derived from an EMBL/GenBank/DDBJ whole genome shotgun (WGS) entry which is preliminary data.</text>
</comment>
<dbReference type="SUPFAM" id="SSF51182">
    <property type="entry name" value="RmlC-like cupins"/>
    <property type="match status" value="1"/>
</dbReference>
<gene>
    <name evidence="2" type="ORF">OJ997_34400</name>
</gene>
<keyword evidence="3" id="KW-1185">Reference proteome</keyword>